<evidence type="ECO:0000313" key="2">
    <source>
        <dbReference type="EMBL" id="QHU02428.1"/>
    </source>
</evidence>
<dbReference type="EMBL" id="MN740357">
    <property type="protein sequence ID" value="QHU02428.1"/>
    <property type="molecule type" value="Genomic_DNA"/>
</dbReference>
<proteinExistence type="predicted"/>
<dbReference type="AlphaFoldDB" id="A0A6C0JF74"/>
<accession>A0A6C0JF74</accession>
<organism evidence="2">
    <name type="scientific">viral metagenome</name>
    <dbReference type="NCBI Taxonomy" id="1070528"/>
    <lineage>
        <taxon>unclassified sequences</taxon>
        <taxon>metagenomes</taxon>
        <taxon>organismal metagenomes</taxon>
    </lineage>
</organism>
<reference evidence="2" key="1">
    <citation type="journal article" date="2020" name="Nature">
        <title>Giant virus diversity and host interactions through global metagenomics.</title>
        <authorList>
            <person name="Schulz F."/>
            <person name="Roux S."/>
            <person name="Paez-Espino D."/>
            <person name="Jungbluth S."/>
            <person name="Walsh D.A."/>
            <person name="Denef V.J."/>
            <person name="McMahon K.D."/>
            <person name="Konstantinidis K.T."/>
            <person name="Eloe-Fadrosh E.A."/>
            <person name="Kyrpides N.C."/>
            <person name="Woyke T."/>
        </authorList>
    </citation>
    <scope>NUCLEOTIDE SEQUENCE</scope>
    <source>
        <strain evidence="2">GVMAG-M-3300025880-75</strain>
    </source>
</reference>
<sequence length="76" mass="9234">MYGVNDYDPPKPFFTMSIVDLLKYNKKCGLIDKYLFSKTKNTKKHKKTRNKKNRKTRKRKRQTRRILSNNEKLKVI</sequence>
<protein>
    <submittedName>
        <fullName evidence="2">Uncharacterized protein</fullName>
    </submittedName>
</protein>
<name>A0A6C0JF74_9ZZZZ</name>
<feature type="region of interest" description="Disordered" evidence="1">
    <location>
        <begin position="39"/>
        <end position="76"/>
    </location>
</feature>
<evidence type="ECO:0000256" key="1">
    <source>
        <dbReference type="SAM" id="MobiDB-lite"/>
    </source>
</evidence>
<feature type="compositionally biased region" description="Basic residues" evidence="1">
    <location>
        <begin position="40"/>
        <end position="64"/>
    </location>
</feature>